<dbReference type="Pfam" id="PF00753">
    <property type="entry name" value="Lactamase_B"/>
    <property type="match status" value="1"/>
</dbReference>
<feature type="domain" description="Metallo-beta-lactamase" evidence="1">
    <location>
        <begin position="24"/>
        <end position="214"/>
    </location>
</feature>
<dbReference type="Gene3D" id="3.60.15.10">
    <property type="entry name" value="Ribonuclease Z/Hydroxyacylglutathione hydrolase-like"/>
    <property type="match status" value="1"/>
</dbReference>
<sequence length="256" mass="30142">MGWFDIEKIDDETYVISENKHYEETNIYYLIGEKFNVCIDTGMGLYKLKSHLKEIDDKEIKVINTHYHWDHFGNNDQFEEIFMSEITKNKINQYDEEEKKKVKKLLIKNVDEKYIPPKKIVEKYAFFNPKNAKIIKDGDTIDLGNRKLKILSTPGHTDDSVSVYDERGYIFIGDFMYEGELWASTPDNDPVKYYQSLKRLNENYPELKGIYSGHFTPDLGADYISKMFEIFSELKEKYLLKKGIGNYKKGSLEVIL</sequence>
<proteinExistence type="predicted"/>
<dbReference type="PANTHER" id="PTHR42951:SF4">
    <property type="entry name" value="ACYL-COENZYME A THIOESTERASE MBLAC2"/>
    <property type="match status" value="1"/>
</dbReference>
<dbReference type="AlphaFoldDB" id="A0A1G6NQ07"/>
<reference evidence="2 3" key="1">
    <citation type="submission" date="2016-10" db="EMBL/GenBank/DDBJ databases">
        <authorList>
            <person name="de Groot N.N."/>
        </authorList>
    </citation>
    <scope>NUCLEOTIDE SEQUENCE [LARGE SCALE GENOMIC DNA]</scope>
    <source>
        <strain evidence="2 3">WG14</strain>
    </source>
</reference>
<dbReference type="InterPro" id="IPR050855">
    <property type="entry name" value="NDM-1-like"/>
</dbReference>
<dbReference type="SUPFAM" id="SSF56281">
    <property type="entry name" value="Metallo-hydrolase/oxidoreductase"/>
    <property type="match status" value="1"/>
</dbReference>
<keyword evidence="3" id="KW-1185">Reference proteome</keyword>
<name>A0A1G6NQ07_9BACT</name>
<dbReference type="InterPro" id="IPR001279">
    <property type="entry name" value="Metallo-B-lactamas"/>
</dbReference>
<accession>A0A1G6NQ07</accession>
<evidence type="ECO:0000313" key="3">
    <source>
        <dbReference type="Proteomes" id="UP000199322"/>
    </source>
</evidence>
<protein>
    <submittedName>
        <fullName evidence="2">Glyoxylase, beta-lactamase superfamily II</fullName>
    </submittedName>
</protein>
<dbReference type="STRING" id="28234.SAMN04488588_1624"/>
<organism evidence="2 3">
    <name type="scientific">Geotoga petraea</name>
    <dbReference type="NCBI Taxonomy" id="28234"/>
    <lineage>
        <taxon>Bacteria</taxon>
        <taxon>Thermotogati</taxon>
        <taxon>Thermotogota</taxon>
        <taxon>Thermotogae</taxon>
        <taxon>Petrotogales</taxon>
        <taxon>Petrotogaceae</taxon>
        <taxon>Geotoga</taxon>
    </lineage>
</organism>
<gene>
    <name evidence="2" type="ORF">SAMN04488588_1624</name>
</gene>
<dbReference type="Proteomes" id="UP000199322">
    <property type="component" value="Unassembled WGS sequence"/>
</dbReference>
<evidence type="ECO:0000259" key="1">
    <source>
        <dbReference type="SMART" id="SM00849"/>
    </source>
</evidence>
<evidence type="ECO:0000313" key="2">
    <source>
        <dbReference type="EMBL" id="SDC70050.1"/>
    </source>
</evidence>
<dbReference type="PANTHER" id="PTHR42951">
    <property type="entry name" value="METALLO-BETA-LACTAMASE DOMAIN-CONTAINING"/>
    <property type="match status" value="1"/>
</dbReference>
<dbReference type="SMART" id="SM00849">
    <property type="entry name" value="Lactamase_B"/>
    <property type="match status" value="1"/>
</dbReference>
<dbReference type="RefSeq" id="WP_091404629.1">
    <property type="nucleotide sequence ID" value="NZ_FMYV01000006.1"/>
</dbReference>
<dbReference type="InterPro" id="IPR036866">
    <property type="entry name" value="RibonucZ/Hydroxyglut_hydro"/>
</dbReference>
<dbReference type="EMBL" id="FMYV01000006">
    <property type="protein sequence ID" value="SDC70050.1"/>
    <property type="molecule type" value="Genomic_DNA"/>
</dbReference>